<feature type="signal peptide" evidence="1">
    <location>
        <begin position="1"/>
        <end position="22"/>
    </location>
</feature>
<evidence type="ECO:0000313" key="3">
    <source>
        <dbReference type="EMBL" id="MVO99296.1"/>
    </source>
</evidence>
<dbReference type="Pfam" id="PF07833">
    <property type="entry name" value="Cu_amine_oxidN1"/>
    <property type="match status" value="1"/>
</dbReference>
<keyword evidence="1" id="KW-0732">Signal</keyword>
<dbReference type="AlphaFoldDB" id="A0A7X3FH74"/>
<feature type="chain" id="PRO_5038492192" description="Copper amine oxidase-like N-terminal domain-containing protein" evidence="1">
    <location>
        <begin position="23"/>
        <end position="280"/>
    </location>
</feature>
<keyword evidence="4" id="KW-1185">Reference proteome</keyword>
<evidence type="ECO:0000256" key="1">
    <source>
        <dbReference type="SAM" id="SignalP"/>
    </source>
</evidence>
<gene>
    <name evidence="3" type="ORF">EDM21_07095</name>
</gene>
<organism evidence="3 4">
    <name type="scientific">Paenibacillus lutrae</name>
    <dbReference type="NCBI Taxonomy" id="2078573"/>
    <lineage>
        <taxon>Bacteria</taxon>
        <taxon>Bacillati</taxon>
        <taxon>Bacillota</taxon>
        <taxon>Bacilli</taxon>
        <taxon>Bacillales</taxon>
        <taxon>Paenibacillaceae</taxon>
        <taxon>Paenibacillus</taxon>
    </lineage>
</organism>
<comment type="caution">
    <text evidence="3">The sequence shown here is derived from an EMBL/GenBank/DDBJ whole genome shotgun (WGS) entry which is preliminary data.</text>
</comment>
<feature type="domain" description="Copper amine oxidase-like N-terminal" evidence="2">
    <location>
        <begin position="45"/>
        <end position="90"/>
    </location>
</feature>
<dbReference type="Proteomes" id="UP000490800">
    <property type="component" value="Unassembled WGS sequence"/>
</dbReference>
<accession>A0A7X3FH74</accession>
<evidence type="ECO:0000313" key="4">
    <source>
        <dbReference type="Proteomes" id="UP000490800"/>
    </source>
</evidence>
<dbReference type="OrthoDB" id="2664348at2"/>
<proteinExistence type="predicted"/>
<name>A0A7X3FH74_9BACL</name>
<dbReference type="SUPFAM" id="SSF55383">
    <property type="entry name" value="Copper amine oxidase, domain N"/>
    <property type="match status" value="1"/>
</dbReference>
<dbReference type="InterPro" id="IPR012854">
    <property type="entry name" value="Cu_amine_oxidase-like_N"/>
</dbReference>
<dbReference type="RefSeq" id="WP_157334208.1">
    <property type="nucleotide sequence ID" value="NZ_RHLK01000003.1"/>
</dbReference>
<sequence>MRPIRKRMVAAAAAGLMSISFAAGVYADDWIQKVTAYLRSDFSVVVNGVPANLSNPVLIYDNNSYLPLKEIASRLSATVNWDEYKKTIYINNRIYPQQPDDPDDVVFDEIKLENPSAYMVRYLGRDYPVLINMGRGMYYRLKDVQQMGIDTKGLHKAKEKYTGELYVNETELQKAWKETPLLTYGEEMPIIAGEKDDFKLIALRGYVKDMSNYKIGDKYYYHNPIFIEKLEEENHYRYLVTENGTYYDIYLQLTELKKDYYVVGSYSKKLIGDLVPTPNY</sequence>
<protein>
    <recommendedName>
        <fullName evidence="2">Copper amine oxidase-like N-terminal domain-containing protein</fullName>
    </recommendedName>
</protein>
<dbReference type="InterPro" id="IPR036582">
    <property type="entry name" value="Mao_N_sf"/>
</dbReference>
<evidence type="ECO:0000259" key="2">
    <source>
        <dbReference type="Pfam" id="PF07833"/>
    </source>
</evidence>
<dbReference type="EMBL" id="RHLK01000003">
    <property type="protein sequence ID" value="MVO99296.1"/>
    <property type="molecule type" value="Genomic_DNA"/>
</dbReference>
<reference evidence="3 4" key="1">
    <citation type="journal article" date="2019" name="Microorganisms">
        <title>Paenibacillus lutrae sp. nov., A Chitinolytic Species Isolated from A River Otter in Castril Natural Park, Granada, Spain.</title>
        <authorList>
            <person name="Rodriguez M."/>
            <person name="Reina J.C."/>
            <person name="Bejar V."/>
            <person name="Llamas I."/>
        </authorList>
    </citation>
    <scope>NUCLEOTIDE SEQUENCE [LARGE SCALE GENOMIC DNA]</scope>
    <source>
        <strain evidence="3 4">N10</strain>
    </source>
</reference>